<dbReference type="Gene3D" id="1.25.40.390">
    <property type="match status" value="1"/>
</dbReference>
<comment type="similarity">
    <text evidence="2">Belongs to the SusD family.</text>
</comment>
<evidence type="ECO:0000256" key="6">
    <source>
        <dbReference type="SAM" id="Phobius"/>
    </source>
</evidence>
<keyword evidence="5" id="KW-0998">Cell outer membrane</keyword>
<evidence type="ECO:0000256" key="1">
    <source>
        <dbReference type="ARBA" id="ARBA00004442"/>
    </source>
</evidence>
<evidence type="ECO:0000256" key="5">
    <source>
        <dbReference type="ARBA" id="ARBA00023237"/>
    </source>
</evidence>
<keyword evidence="6" id="KW-0812">Transmembrane</keyword>
<gene>
    <name evidence="9" type="ORF">PY092_18710</name>
</gene>
<evidence type="ECO:0000259" key="8">
    <source>
        <dbReference type="Pfam" id="PF14322"/>
    </source>
</evidence>
<evidence type="ECO:0000313" key="10">
    <source>
        <dbReference type="Proteomes" id="UP001221366"/>
    </source>
</evidence>
<proteinExistence type="inferred from homology"/>
<dbReference type="EMBL" id="JARFVB010000021">
    <property type="protein sequence ID" value="MDF0718201.1"/>
    <property type="molecule type" value="Genomic_DNA"/>
</dbReference>
<sequence>MTSTYKTIRGIIHTIHWSSLLVLMMGLFLGSCEEFVDIAPPTNELTGSVVFEEAATVDAAFAHIHSQLREDVFTTGTVSGLSYLMGHYTDELTLYSNVLPEVQEFANGRLTSSNGSVERLWDGTYELIYATNSILEGVQNSTELAQEDVHRFLGEAYFLRAFLHFHLMELFGPVPFIDSTNFDINSKAGRMDLEPLSILILEDLRLAKELLAQVEAADNYRPNYWTVTAFLARFYLYREEWSNALTEVLEVDKDGPFGLEEDLLQVFKKDSPETLWQLDSGLPGNNTKEGSTFVFSEGPPPNSALNNDFINRFEAGDGRLQAWVGQVVGDSETWYYANKYKLNAPSPSTEECSILFRLSELYLIGAEAYAHLGQDAEALAYLNRVRQRALLDPISGLSGTALLDAIYKERAVELFSEQGHRFFDLKRTARADAILGAIKPEWEPFAINLPIPQSDLLLNPNLAPQNEGY</sequence>
<keyword evidence="3" id="KW-0732">Signal</keyword>
<dbReference type="PROSITE" id="PS51257">
    <property type="entry name" value="PROKAR_LIPOPROTEIN"/>
    <property type="match status" value="1"/>
</dbReference>
<reference evidence="9 10" key="1">
    <citation type="submission" date="2023-03" db="EMBL/GenBank/DDBJ databases">
        <title>Muricauda XX sp. nov. and Muricauda XXX sp. nov., two novel species isolated from Okinawa Trough.</title>
        <authorList>
            <person name="Cao W."/>
            <person name="Deng X."/>
        </authorList>
    </citation>
    <scope>NUCLEOTIDE SEQUENCE [LARGE SCALE GENOMIC DNA]</scope>
    <source>
        <strain evidence="9 10">334s03</strain>
    </source>
</reference>
<dbReference type="SUPFAM" id="SSF48452">
    <property type="entry name" value="TPR-like"/>
    <property type="match status" value="1"/>
</dbReference>
<comment type="subcellular location">
    <subcellularLocation>
        <location evidence="1">Cell outer membrane</location>
    </subcellularLocation>
</comment>
<dbReference type="Pfam" id="PF14322">
    <property type="entry name" value="SusD-like_3"/>
    <property type="match status" value="1"/>
</dbReference>
<name>A0ABT5Y425_9FLAO</name>
<feature type="transmembrane region" description="Helical" evidence="6">
    <location>
        <begin position="12"/>
        <end position="30"/>
    </location>
</feature>
<comment type="caution">
    <text evidence="9">The sequence shown here is derived from an EMBL/GenBank/DDBJ whole genome shotgun (WGS) entry which is preliminary data.</text>
</comment>
<evidence type="ECO:0000256" key="2">
    <source>
        <dbReference type="ARBA" id="ARBA00006275"/>
    </source>
</evidence>
<dbReference type="Proteomes" id="UP001221366">
    <property type="component" value="Unassembled WGS sequence"/>
</dbReference>
<dbReference type="CDD" id="cd08977">
    <property type="entry name" value="SusD"/>
    <property type="match status" value="1"/>
</dbReference>
<dbReference type="InterPro" id="IPR011990">
    <property type="entry name" value="TPR-like_helical_dom_sf"/>
</dbReference>
<feature type="domain" description="RagB/SusD" evidence="7">
    <location>
        <begin position="330"/>
        <end position="469"/>
    </location>
</feature>
<accession>A0ABT5Y425</accession>
<evidence type="ECO:0000256" key="4">
    <source>
        <dbReference type="ARBA" id="ARBA00023136"/>
    </source>
</evidence>
<organism evidence="9 10">
    <name type="scientific">Flagellimonas yonaguniensis</name>
    <dbReference type="NCBI Taxonomy" id="3031325"/>
    <lineage>
        <taxon>Bacteria</taxon>
        <taxon>Pseudomonadati</taxon>
        <taxon>Bacteroidota</taxon>
        <taxon>Flavobacteriia</taxon>
        <taxon>Flavobacteriales</taxon>
        <taxon>Flavobacteriaceae</taxon>
        <taxon>Flagellimonas</taxon>
    </lineage>
</organism>
<protein>
    <submittedName>
        <fullName evidence="9">RagB/SusD family nutrient uptake outer membrane protein</fullName>
    </submittedName>
</protein>
<evidence type="ECO:0000256" key="3">
    <source>
        <dbReference type="ARBA" id="ARBA00022729"/>
    </source>
</evidence>
<dbReference type="InterPro" id="IPR033985">
    <property type="entry name" value="SusD-like_N"/>
</dbReference>
<feature type="domain" description="SusD-like N-terminal" evidence="8">
    <location>
        <begin position="105"/>
        <end position="236"/>
    </location>
</feature>
<keyword evidence="10" id="KW-1185">Reference proteome</keyword>
<keyword evidence="6" id="KW-1133">Transmembrane helix</keyword>
<dbReference type="RefSeq" id="WP_275617263.1">
    <property type="nucleotide sequence ID" value="NZ_JARFVB010000021.1"/>
</dbReference>
<evidence type="ECO:0000313" key="9">
    <source>
        <dbReference type="EMBL" id="MDF0718201.1"/>
    </source>
</evidence>
<keyword evidence="4 6" id="KW-0472">Membrane</keyword>
<dbReference type="InterPro" id="IPR012944">
    <property type="entry name" value="SusD_RagB_dom"/>
</dbReference>
<evidence type="ECO:0000259" key="7">
    <source>
        <dbReference type="Pfam" id="PF07980"/>
    </source>
</evidence>
<dbReference type="Pfam" id="PF07980">
    <property type="entry name" value="SusD_RagB"/>
    <property type="match status" value="1"/>
</dbReference>